<keyword evidence="4" id="KW-0254">Endocytosis</keyword>
<reference evidence="8" key="2">
    <citation type="submission" date="2021-01" db="UniProtKB">
        <authorList>
            <consortium name="EnsemblMetazoa"/>
        </authorList>
    </citation>
    <scope>IDENTIFICATION</scope>
</reference>
<dbReference type="GO" id="GO:0035615">
    <property type="term" value="F:clathrin adaptor activity"/>
    <property type="evidence" value="ECO:0000318"/>
    <property type="project" value="GO_Central"/>
</dbReference>
<feature type="compositionally biased region" description="Low complexity" evidence="5">
    <location>
        <begin position="55"/>
        <end position="64"/>
    </location>
</feature>
<dbReference type="GeneID" id="590360"/>
<evidence type="ECO:0000259" key="6">
    <source>
        <dbReference type="PROSITE" id="PS51070"/>
    </source>
</evidence>
<evidence type="ECO:0000313" key="8">
    <source>
        <dbReference type="EnsemblMetazoa" id="XP_030854340"/>
    </source>
</evidence>
<accession>A0A7M7PTR1</accession>
<evidence type="ECO:0000256" key="3">
    <source>
        <dbReference type="ARBA" id="ARBA00022490"/>
    </source>
</evidence>
<dbReference type="FunFam" id="2.60.40.1170:FF:000022">
    <property type="entry name" value="AP-1 complex subunit mu"/>
    <property type="match status" value="1"/>
</dbReference>
<feature type="region of interest" description="Disordered" evidence="5">
    <location>
        <begin position="52"/>
        <end position="88"/>
    </location>
</feature>
<feature type="compositionally biased region" description="Polar residues" evidence="5">
    <location>
        <begin position="73"/>
        <end position="88"/>
    </location>
</feature>
<proteinExistence type="inferred from homology"/>
<comment type="similarity">
    <text evidence="2">Belongs to the Stoned B family.</text>
</comment>
<sequence>MSGWVSFDDDGDGDVRGKAPALHSSSKTREDYGVGLVVEAGAGVISGSWVKFEHSTSPSTPTSTAHRVAEAQAQAQRPMISQHTGGSIHSSIDVMSQASDDHHSAIASSVISSRGSFSGSHDNISSSREYMPLESSSSSPKPGNVTPNSEGWVKFGDSRKVVSSTPLKSVVPEKGIKENGSLDNSRVSSPAPVNWVQFEDDHDVTLSSTSSRPSPILSSCDDSITRESPLEDLSARSNSRPLEIPKKVNQNVIPGHTQVEKLKQGDVRSGINLNSSRTVTASSTPIHMSDHANDLEVSRFSEVATGPETNYDTATPGNPFKADMLTLEQLEKQKAMVEQAWRTVSPFNPFLNMGGLQLASTPVKSNAQPIWTTFDEKDGASANTQIVSSSPGNPFAGMAAASNVHNRSNMAATFNPQQQAQGQVIFAAAAAAQQSAAATQQSVAASQPAKQVMAVQPLMQSSGVQPGDQRTAAILLPSAYASQPISPIGMKPNQWQQQQQQQFFPSTYSSSHLNIPPGKQTLAAIVSPTTTSTTEGSDMPDSGKLPFNTQTSIKSNLSSPRSDKLFQDQYPREHMDLSEGWPLKFRVPDKKRIAGSRTWQPIYVRLSEGNILQLFHDRTRKEPFRELPLQSNYEIGRPNLQQYDAKGKIHTVKLLYMSYKEKRKVSAKAMYDKGVSLEELMKLGSLDFKVYQSFVFTINDALMKLTLYQDRGAHYQQDMIKVVVSDECRCLVNGNGDVVRQSISVDLNVLSFLSGSPDCAIGLNDVQIKGLDVVARQHIIPNKTSDWIKMHNVELHKCANKNVFVDSRMIEFQPLNACHFRLMQFHIQPSEEEDLPLQVRAAFSGEGTHMELRVDLLVPACTGKRNPSHYQCENILVHIPVPDHWVSYFRKPKRMGQSSIHAVIKRPDLIKRGCLNPKILEISVGTAKYEHAYRAVMWRIDRLPERTTGHPSTYILKCNLNLSSAREVSKTFSRTIEVEYHTPHTTASKTTVRSLAVSSEKSPEKRIRYMATYEYQVQIEDNYIRHSLAEDNDAPGRCLQQ</sequence>
<feature type="compositionally biased region" description="Polar residues" evidence="5">
    <location>
        <begin position="547"/>
        <end position="560"/>
    </location>
</feature>
<feature type="domain" description="SHD" evidence="6">
    <location>
        <begin position="580"/>
        <end position="713"/>
    </location>
</feature>
<dbReference type="GO" id="GO:0072583">
    <property type="term" value="P:clathrin-dependent endocytosis"/>
    <property type="evidence" value="ECO:0000318"/>
    <property type="project" value="GO_Central"/>
</dbReference>
<dbReference type="Pfam" id="PF00928">
    <property type="entry name" value="Adap_comp_sub"/>
    <property type="match status" value="1"/>
</dbReference>
<evidence type="ECO:0000256" key="2">
    <source>
        <dbReference type="ARBA" id="ARBA00005579"/>
    </source>
</evidence>
<dbReference type="GO" id="GO:0030100">
    <property type="term" value="P:regulation of endocytosis"/>
    <property type="evidence" value="ECO:0000318"/>
    <property type="project" value="GO_Central"/>
</dbReference>
<evidence type="ECO:0000313" key="9">
    <source>
        <dbReference type="Proteomes" id="UP000007110"/>
    </source>
</evidence>
<feature type="region of interest" description="Disordered" evidence="5">
    <location>
        <begin position="529"/>
        <end position="563"/>
    </location>
</feature>
<dbReference type="PANTHER" id="PTHR10529">
    <property type="entry name" value="AP COMPLEX SUBUNIT MU"/>
    <property type="match status" value="1"/>
</dbReference>
<name>A0A7M7PTR1_STRPU</name>
<feature type="compositionally biased region" description="Polar residues" evidence="5">
    <location>
        <begin position="121"/>
        <end position="149"/>
    </location>
</feature>
<dbReference type="Proteomes" id="UP000007110">
    <property type="component" value="Unassembled WGS sequence"/>
</dbReference>
<organism evidence="8 9">
    <name type="scientific">Strongylocentrotus purpuratus</name>
    <name type="common">Purple sea urchin</name>
    <dbReference type="NCBI Taxonomy" id="7668"/>
    <lineage>
        <taxon>Eukaryota</taxon>
        <taxon>Metazoa</taxon>
        <taxon>Echinodermata</taxon>
        <taxon>Eleutherozoa</taxon>
        <taxon>Echinozoa</taxon>
        <taxon>Echinoidea</taxon>
        <taxon>Euechinoidea</taxon>
        <taxon>Echinacea</taxon>
        <taxon>Camarodonta</taxon>
        <taxon>Echinidea</taxon>
        <taxon>Strongylocentrotidae</taxon>
        <taxon>Strongylocentrotus</taxon>
    </lineage>
</organism>
<dbReference type="Gene3D" id="2.60.40.1170">
    <property type="entry name" value="Mu homology domain, subdomain B"/>
    <property type="match status" value="2"/>
</dbReference>
<dbReference type="EnsemblMetazoa" id="XM_030998480">
    <property type="protein sequence ID" value="XP_030854340"/>
    <property type="gene ID" value="LOC590360"/>
</dbReference>
<feature type="region of interest" description="Disordered" evidence="5">
    <location>
        <begin position="113"/>
        <end position="153"/>
    </location>
</feature>
<feature type="region of interest" description="Disordered" evidence="5">
    <location>
        <begin position="205"/>
        <end position="242"/>
    </location>
</feature>
<dbReference type="GO" id="GO:0030122">
    <property type="term" value="C:AP-2 adaptor complex"/>
    <property type="evidence" value="ECO:0000318"/>
    <property type="project" value="GO_Central"/>
</dbReference>
<dbReference type="SUPFAM" id="SSF49447">
    <property type="entry name" value="Second domain of Mu2 adaptin subunit (ap50) of ap2 adaptor"/>
    <property type="match status" value="1"/>
</dbReference>
<dbReference type="OrthoDB" id="10063141at2759"/>
<dbReference type="InterPro" id="IPR050431">
    <property type="entry name" value="Adaptor_comp_med_subunit"/>
</dbReference>
<evidence type="ECO:0000256" key="5">
    <source>
        <dbReference type="SAM" id="MobiDB-lite"/>
    </source>
</evidence>
<evidence type="ECO:0000256" key="1">
    <source>
        <dbReference type="ARBA" id="ARBA00004496"/>
    </source>
</evidence>
<dbReference type="GO" id="GO:0008021">
    <property type="term" value="C:synaptic vesicle"/>
    <property type="evidence" value="ECO:0000318"/>
    <property type="project" value="GO_Central"/>
</dbReference>
<dbReference type="PROSITE" id="PS51070">
    <property type="entry name" value="SHD"/>
    <property type="match status" value="1"/>
</dbReference>
<dbReference type="InParanoid" id="A0A7M7PTR1"/>
<dbReference type="InterPro" id="IPR036168">
    <property type="entry name" value="AP2_Mu_C_sf"/>
</dbReference>
<dbReference type="AlphaFoldDB" id="A0A7M7PTR1"/>
<comment type="subcellular location">
    <subcellularLocation>
        <location evidence="1">Cytoplasm</location>
    </subcellularLocation>
</comment>
<evidence type="ECO:0000259" key="7">
    <source>
        <dbReference type="PROSITE" id="PS51072"/>
    </source>
</evidence>
<keyword evidence="9" id="KW-1185">Reference proteome</keyword>
<dbReference type="RefSeq" id="XP_030854340.1">
    <property type="nucleotide sequence ID" value="XM_030998480.1"/>
</dbReference>
<dbReference type="PROSITE" id="PS51072">
    <property type="entry name" value="MHD"/>
    <property type="match status" value="1"/>
</dbReference>
<reference evidence="9" key="1">
    <citation type="submission" date="2015-02" db="EMBL/GenBank/DDBJ databases">
        <title>Genome sequencing for Strongylocentrotus purpuratus.</title>
        <authorList>
            <person name="Murali S."/>
            <person name="Liu Y."/>
            <person name="Vee V."/>
            <person name="English A."/>
            <person name="Wang M."/>
            <person name="Skinner E."/>
            <person name="Han Y."/>
            <person name="Muzny D.M."/>
            <person name="Worley K.C."/>
            <person name="Gibbs R.A."/>
        </authorList>
    </citation>
    <scope>NUCLEOTIDE SEQUENCE</scope>
</reference>
<dbReference type="InterPro" id="IPR012320">
    <property type="entry name" value="SHD_dom"/>
</dbReference>
<keyword evidence="3" id="KW-0963">Cytoplasm</keyword>
<dbReference type="GO" id="GO:0048488">
    <property type="term" value="P:synaptic vesicle endocytosis"/>
    <property type="evidence" value="ECO:0000318"/>
    <property type="project" value="GO_Central"/>
</dbReference>
<feature type="region of interest" description="Disordered" evidence="5">
    <location>
        <begin position="1"/>
        <end position="27"/>
    </location>
</feature>
<protein>
    <submittedName>
        <fullName evidence="8">Uncharacterized protein</fullName>
    </submittedName>
</protein>
<dbReference type="KEGG" id="spu:590360"/>
<feature type="compositionally biased region" description="Low complexity" evidence="5">
    <location>
        <begin position="205"/>
        <end position="219"/>
    </location>
</feature>
<dbReference type="InterPro" id="IPR028565">
    <property type="entry name" value="MHD"/>
</dbReference>
<feature type="domain" description="MHD" evidence="7">
    <location>
        <begin position="717"/>
        <end position="1020"/>
    </location>
</feature>
<evidence type="ECO:0000256" key="4">
    <source>
        <dbReference type="ARBA" id="ARBA00022583"/>
    </source>
</evidence>